<evidence type="ECO:0008006" key="4">
    <source>
        <dbReference type="Google" id="ProtNLM"/>
    </source>
</evidence>
<dbReference type="InterPro" id="IPR032675">
    <property type="entry name" value="LRR_dom_sf"/>
</dbReference>
<dbReference type="PANTHER" id="PTHR48054">
    <property type="entry name" value="RECEPTOR KINASE-LIKE PROTEIN XA21"/>
    <property type="match status" value="1"/>
</dbReference>
<dbReference type="PANTHER" id="PTHR48054:SF25">
    <property type="entry name" value="LEUCINE-RICH REPEAT (LRR) FAMILY PROTEIN"/>
    <property type="match status" value="1"/>
</dbReference>
<feature type="region of interest" description="Disordered" evidence="1">
    <location>
        <begin position="1"/>
        <end position="26"/>
    </location>
</feature>
<dbReference type="Gene3D" id="3.80.10.10">
    <property type="entry name" value="Ribonuclease Inhibitor"/>
    <property type="match status" value="1"/>
</dbReference>
<evidence type="ECO:0000256" key="1">
    <source>
        <dbReference type="SAM" id="MobiDB-lite"/>
    </source>
</evidence>
<reference evidence="2 3" key="1">
    <citation type="submission" date="2019-11" db="EMBL/GenBank/DDBJ databases">
        <title>Whole genome sequence of Oryza granulata.</title>
        <authorList>
            <person name="Li W."/>
        </authorList>
    </citation>
    <scope>NUCLEOTIDE SEQUENCE [LARGE SCALE GENOMIC DNA]</scope>
    <source>
        <strain evidence="3">cv. Menghai</strain>
        <tissue evidence="2">Leaf</tissue>
    </source>
</reference>
<dbReference type="AlphaFoldDB" id="A0A6G1CP73"/>
<protein>
    <recommendedName>
        <fullName evidence="4">Leucine-rich repeat-containing N-terminal plant-type domain-containing protein</fullName>
    </recommendedName>
</protein>
<dbReference type="EMBL" id="SPHZ02000008">
    <property type="protein sequence ID" value="KAF0901877.1"/>
    <property type="molecule type" value="Genomic_DNA"/>
</dbReference>
<dbReference type="Pfam" id="PF00560">
    <property type="entry name" value="LRR_1"/>
    <property type="match status" value="2"/>
</dbReference>
<sequence length="82" mass="8777">MLSDNNLSGELPPELGMHSPIEAMDVSNNNPLPATLRANGKFSYLAASNNSLSGTLPANLSDIVRLKTLLPYKNSFSGEFLV</sequence>
<dbReference type="InterPro" id="IPR001611">
    <property type="entry name" value="Leu-rich_rpt"/>
</dbReference>
<dbReference type="Proteomes" id="UP000479710">
    <property type="component" value="Unassembled WGS sequence"/>
</dbReference>
<proteinExistence type="predicted"/>
<name>A0A6G1CP73_9ORYZ</name>
<accession>A0A6G1CP73</accession>
<dbReference type="OrthoDB" id="1939111at2759"/>
<comment type="caution">
    <text evidence="2">The sequence shown here is derived from an EMBL/GenBank/DDBJ whole genome shotgun (WGS) entry which is preliminary data.</text>
</comment>
<organism evidence="2 3">
    <name type="scientific">Oryza meyeriana var. granulata</name>
    <dbReference type="NCBI Taxonomy" id="110450"/>
    <lineage>
        <taxon>Eukaryota</taxon>
        <taxon>Viridiplantae</taxon>
        <taxon>Streptophyta</taxon>
        <taxon>Embryophyta</taxon>
        <taxon>Tracheophyta</taxon>
        <taxon>Spermatophyta</taxon>
        <taxon>Magnoliopsida</taxon>
        <taxon>Liliopsida</taxon>
        <taxon>Poales</taxon>
        <taxon>Poaceae</taxon>
        <taxon>BOP clade</taxon>
        <taxon>Oryzoideae</taxon>
        <taxon>Oryzeae</taxon>
        <taxon>Oryzinae</taxon>
        <taxon>Oryza</taxon>
        <taxon>Oryza meyeriana</taxon>
    </lineage>
</organism>
<evidence type="ECO:0000313" key="2">
    <source>
        <dbReference type="EMBL" id="KAF0901877.1"/>
    </source>
</evidence>
<keyword evidence="3" id="KW-1185">Reference proteome</keyword>
<gene>
    <name evidence="2" type="ORF">E2562_006489</name>
</gene>
<dbReference type="InterPro" id="IPR052592">
    <property type="entry name" value="LRR-RLK"/>
</dbReference>
<evidence type="ECO:0000313" key="3">
    <source>
        <dbReference type="Proteomes" id="UP000479710"/>
    </source>
</evidence>
<dbReference type="SUPFAM" id="SSF52058">
    <property type="entry name" value="L domain-like"/>
    <property type="match status" value="1"/>
</dbReference>